<organism evidence="2 3">
    <name type="scientific">Flavisolibacter ginsengisoli DSM 18119</name>
    <dbReference type="NCBI Taxonomy" id="1121884"/>
    <lineage>
        <taxon>Bacteria</taxon>
        <taxon>Pseudomonadati</taxon>
        <taxon>Bacteroidota</taxon>
        <taxon>Chitinophagia</taxon>
        <taxon>Chitinophagales</taxon>
        <taxon>Chitinophagaceae</taxon>
        <taxon>Flavisolibacter</taxon>
    </lineage>
</organism>
<dbReference type="SUPFAM" id="SSF109854">
    <property type="entry name" value="DinB/YfiT-like putative metalloenzymes"/>
    <property type="match status" value="1"/>
</dbReference>
<protein>
    <submittedName>
        <fullName evidence="2">DinB superfamily protein</fullName>
    </submittedName>
</protein>
<evidence type="ECO:0000259" key="1">
    <source>
        <dbReference type="Pfam" id="PF12867"/>
    </source>
</evidence>
<reference evidence="2 3" key="1">
    <citation type="submission" date="2016-11" db="EMBL/GenBank/DDBJ databases">
        <authorList>
            <person name="Jaros S."/>
            <person name="Januszkiewicz K."/>
            <person name="Wedrychowicz H."/>
        </authorList>
    </citation>
    <scope>NUCLEOTIDE SEQUENCE [LARGE SCALE GENOMIC DNA]</scope>
    <source>
        <strain evidence="2 3">DSM 18119</strain>
    </source>
</reference>
<name>A0A1M4XVZ4_9BACT</name>
<proteinExistence type="predicted"/>
<sequence>MAMNTNLPEVWLRGPVENIPSLLQPAAHAVMQALEEVKAIMQDFPHELLWVKPAGVASVAFHLQHMAGVLDRLSTYARKEMLSPEQMNWLQGEGKEINITVDALLARLEHNVQLYLQQLSKTSESSLTESRTIGRKALPTTHLGLLFHAAEHTQRHLGQLLVTARVVKANYSNRQT</sequence>
<accession>A0A1M4XVZ4</accession>
<dbReference type="Pfam" id="PF12867">
    <property type="entry name" value="DinB_2"/>
    <property type="match status" value="1"/>
</dbReference>
<dbReference type="Proteomes" id="UP000184048">
    <property type="component" value="Unassembled WGS sequence"/>
</dbReference>
<evidence type="ECO:0000313" key="2">
    <source>
        <dbReference type="EMBL" id="SHE97747.1"/>
    </source>
</evidence>
<dbReference type="InterPro" id="IPR024775">
    <property type="entry name" value="DinB-like"/>
</dbReference>
<dbReference type="InterPro" id="IPR034660">
    <property type="entry name" value="DinB/YfiT-like"/>
</dbReference>
<keyword evidence="3" id="KW-1185">Reference proteome</keyword>
<evidence type="ECO:0000313" key="3">
    <source>
        <dbReference type="Proteomes" id="UP000184048"/>
    </source>
</evidence>
<dbReference type="AlphaFoldDB" id="A0A1M4XVZ4"/>
<dbReference type="STRING" id="1121884.SAMN02745131_01507"/>
<gene>
    <name evidence="2" type="ORF">SAMN02745131_01507</name>
</gene>
<feature type="domain" description="DinB-like" evidence="1">
    <location>
        <begin position="39"/>
        <end position="160"/>
    </location>
</feature>
<dbReference type="EMBL" id="FQUU01000005">
    <property type="protein sequence ID" value="SHE97747.1"/>
    <property type="molecule type" value="Genomic_DNA"/>
</dbReference>
<dbReference type="Gene3D" id="1.20.120.450">
    <property type="entry name" value="dinb family like domain"/>
    <property type="match status" value="1"/>
</dbReference>